<name>A0A2X3L2P3_9BACT</name>
<gene>
    <name evidence="1" type="ORF">BARAN1_1056</name>
</gene>
<keyword evidence="2" id="KW-1185">Reference proteome</keyword>
<dbReference type="Proteomes" id="UP000249818">
    <property type="component" value="Chromosome BARAN1"/>
</dbReference>
<protein>
    <submittedName>
        <fullName evidence="1">Uncharacterized protein</fullName>
    </submittedName>
</protein>
<reference evidence="2" key="1">
    <citation type="submission" date="2018-05" db="EMBL/GenBank/DDBJ databases">
        <authorList>
            <person name="Hao L."/>
        </authorList>
    </citation>
    <scope>NUCLEOTIDE SEQUENCE [LARGE SCALE GENOMIC DNA]</scope>
</reference>
<dbReference type="KEGG" id="bana:BARAN1_1056"/>
<proteinExistence type="predicted"/>
<accession>A0A2X3L2P3</accession>
<organism evidence="1 2">
    <name type="scientific">Candidatus Bipolaricaulis anaerobius</name>
    <dbReference type="NCBI Taxonomy" id="2026885"/>
    <lineage>
        <taxon>Bacteria</taxon>
        <taxon>Candidatus Bipolaricaulota</taxon>
        <taxon>Candidatus Bipolaricaulia</taxon>
        <taxon>Candidatus Bipolaricaulales</taxon>
        <taxon>Candidatus Bipolaricaulaceae</taxon>
        <taxon>Candidatus Bipolaricaulis</taxon>
    </lineage>
</organism>
<dbReference type="EMBL" id="LS483254">
    <property type="protein sequence ID" value="SQD93080.1"/>
    <property type="molecule type" value="Genomic_DNA"/>
</dbReference>
<evidence type="ECO:0000313" key="1">
    <source>
        <dbReference type="EMBL" id="SQD93080.1"/>
    </source>
</evidence>
<sequence>MVQRYLNWNEESRGAKVVKAVCGVVVIRAGLDVVYAAP</sequence>
<dbReference type="AlphaFoldDB" id="A0A2X3L2P3"/>
<evidence type="ECO:0000313" key="2">
    <source>
        <dbReference type="Proteomes" id="UP000249818"/>
    </source>
</evidence>